<keyword evidence="7" id="KW-1185">Reference proteome</keyword>
<comment type="caution">
    <text evidence="6">The sequence shown here is derived from an EMBL/GenBank/DDBJ whole genome shotgun (WGS) entry which is preliminary data.</text>
</comment>
<organism evidence="6 7">
    <name type="scientific">Gymnopilus junonius</name>
    <name type="common">Spectacular rustgill mushroom</name>
    <name type="synonym">Gymnopilus spectabilis subsp. junonius</name>
    <dbReference type="NCBI Taxonomy" id="109634"/>
    <lineage>
        <taxon>Eukaryota</taxon>
        <taxon>Fungi</taxon>
        <taxon>Dikarya</taxon>
        <taxon>Basidiomycota</taxon>
        <taxon>Agaricomycotina</taxon>
        <taxon>Agaricomycetes</taxon>
        <taxon>Agaricomycetidae</taxon>
        <taxon>Agaricales</taxon>
        <taxon>Agaricineae</taxon>
        <taxon>Hymenogastraceae</taxon>
        <taxon>Gymnopilus</taxon>
    </lineage>
</organism>
<dbReference type="PROSITE" id="PS50865">
    <property type="entry name" value="ZF_MYND_2"/>
    <property type="match status" value="1"/>
</dbReference>
<dbReference type="PROSITE" id="PS01360">
    <property type="entry name" value="ZF_MYND_1"/>
    <property type="match status" value="1"/>
</dbReference>
<keyword evidence="3" id="KW-0862">Zinc</keyword>
<evidence type="ECO:0000256" key="3">
    <source>
        <dbReference type="ARBA" id="ARBA00022833"/>
    </source>
</evidence>
<protein>
    <recommendedName>
        <fullName evidence="5">MYND-type domain-containing protein</fullName>
    </recommendedName>
</protein>
<proteinExistence type="predicted"/>
<keyword evidence="2 4" id="KW-0863">Zinc-finger</keyword>
<gene>
    <name evidence="6" type="ORF">CPB84DRAFT_1792394</name>
</gene>
<keyword evidence="1" id="KW-0479">Metal-binding</keyword>
<dbReference type="GO" id="GO:0008270">
    <property type="term" value="F:zinc ion binding"/>
    <property type="evidence" value="ECO:0007669"/>
    <property type="project" value="UniProtKB-KW"/>
</dbReference>
<dbReference type="EMBL" id="JADNYJ010000139">
    <property type="protein sequence ID" value="KAF8880574.1"/>
    <property type="molecule type" value="Genomic_DNA"/>
</dbReference>
<evidence type="ECO:0000313" key="7">
    <source>
        <dbReference type="Proteomes" id="UP000724874"/>
    </source>
</evidence>
<dbReference type="Gene3D" id="6.10.140.2220">
    <property type="match status" value="1"/>
</dbReference>
<name>A0A9P5NCJ2_GYMJU</name>
<dbReference type="AlphaFoldDB" id="A0A9P5NCJ2"/>
<dbReference type="SUPFAM" id="SSF144232">
    <property type="entry name" value="HIT/MYND zinc finger-like"/>
    <property type="match status" value="1"/>
</dbReference>
<evidence type="ECO:0000256" key="4">
    <source>
        <dbReference type="PROSITE-ProRule" id="PRU00134"/>
    </source>
</evidence>
<dbReference type="OrthoDB" id="432970at2759"/>
<sequence length="270" mass="31129">MTSLNPKETVFRRVLVYPATDDKPRIDVMAFSVEGANHPHGFYTTALDLRSSYGKYINDVHVNPLGVTNQPDKLLEGEYYIYFNINVRLPLNRCAARVLGVDPKRPGGKPFYRGDIFVAKEQLWPVPLVRGGGNHRLWLDCTPGMISMMDIFLRQNVGRMDNILNEEKEFLEMEKRDKNTVFGQWIRSLSPETKYPYKDRTERTVAEMQKYSDRQIARDARRGNCMTCGKDAQSDLKVCSGCKVAKYCSKQCQKEDWKNHKKECTITGRN</sequence>
<evidence type="ECO:0000256" key="2">
    <source>
        <dbReference type="ARBA" id="ARBA00022771"/>
    </source>
</evidence>
<accession>A0A9P5NCJ2</accession>
<feature type="domain" description="MYND-type" evidence="5">
    <location>
        <begin position="225"/>
        <end position="264"/>
    </location>
</feature>
<evidence type="ECO:0000313" key="6">
    <source>
        <dbReference type="EMBL" id="KAF8880574.1"/>
    </source>
</evidence>
<evidence type="ECO:0000256" key="1">
    <source>
        <dbReference type="ARBA" id="ARBA00022723"/>
    </source>
</evidence>
<evidence type="ECO:0000259" key="5">
    <source>
        <dbReference type="PROSITE" id="PS50865"/>
    </source>
</evidence>
<reference evidence="6" key="1">
    <citation type="submission" date="2020-11" db="EMBL/GenBank/DDBJ databases">
        <authorList>
            <consortium name="DOE Joint Genome Institute"/>
            <person name="Ahrendt S."/>
            <person name="Riley R."/>
            <person name="Andreopoulos W."/>
            <person name="LaButti K."/>
            <person name="Pangilinan J."/>
            <person name="Ruiz-duenas F.J."/>
            <person name="Barrasa J.M."/>
            <person name="Sanchez-Garcia M."/>
            <person name="Camarero S."/>
            <person name="Miyauchi S."/>
            <person name="Serrano A."/>
            <person name="Linde D."/>
            <person name="Babiker R."/>
            <person name="Drula E."/>
            <person name="Ayuso-Fernandez I."/>
            <person name="Pacheco R."/>
            <person name="Padilla G."/>
            <person name="Ferreira P."/>
            <person name="Barriuso J."/>
            <person name="Kellner H."/>
            <person name="Castanera R."/>
            <person name="Alfaro M."/>
            <person name="Ramirez L."/>
            <person name="Pisabarro A.G."/>
            <person name="Kuo A."/>
            <person name="Tritt A."/>
            <person name="Lipzen A."/>
            <person name="He G."/>
            <person name="Yan M."/>
            <person name="Ng V."/>
            <person name="Cullen D."/>
            <person name="Martin F."/>
            <person name="Rosso M.-N."/>
            <person name="Henrissat B."/>
            <person name="Hibbett D."/>
            <person name="Martinez A.T."/>
            <person name="Grigoriev I.V."/>
        </authorList>
    </citation>
    <scope>NUCLEOTIDE SEQUENCE</scope>
    <source>
        <strain evidence="6">AH 44721</strain>
    </source>
</reference>
<dbReference type="InterPro" id="IPR002893">
    <property type="entry name" value="Znf_MYND"/>
</dbReference>
<dbReference type="Pfam" id="PF01753">
    <property type="entry name" value="zf-MYND"/>
    <property type="match status" value="1"/>
</dbReference>
<dbReference type="Proteomes" id="UP000724874">
    <property type="component" value="Unassembled WGS sequence"/>
</dbReference>